<keyword evidence="2" id="KW-1185">Reference proteome</keyword>
<dbReference type="Proteomes" id="UP000789920">
    <property type="component" value="Unassembled WGS sequence"/>
</dbReference>
<accession>A0ACA9KBQ8</accession>
<feature type="non-terminal residue" evidence="1">
    <location>
        <position position="202"/>
    </location>
</feature>
<dbReference type="EMBL" id="CAJVQC010000217">
    <property type="protein sequence ID" value="CAG8464428.1"/>
    <property type="molecule type" value="Genomic_DNA"/>
</dbReference>
<gene>
    <name evidence="1" type="ORF">RPERSI_LOCUS296</name>
</gene>
<organism evidence="1 2">
    <name type="scientific">Racocetra persica</name>
    <dbReference type="NCBI Taxonomy" id="160502"/>
    <lineage>
        <taxon>Eukaryota</taxon>
        <taxon>Fungi</taxon>
        <taxon>Fungi incertae sedis</taxon>
        <taxon>Mucoromycota</taxon>
        <taxon>Glomeromycotina</taxon>
        <taxon>Glomeromycetes</taxon>
        <taxon>Diversisporales</taxon>
        <taxon>Gigasporaceae</taxon>
        <taxon>Racocetra</taxon>
    </lineage>
</organism>
<name>A0ACA9KBQ8_9GLOM</name>
<protein>
    <submittedName>
        <fullName evidence="1">34886_t:CDS:1</fullName>
    </submittedName>
</protein>
<proteinExistence type="predicted"/>
<evidence type="ECO:0000313" key="1">
    <source>
        <dbReference type="EMBL" id="CAG8464428.1"/>
    </source>
</evidence>
<reference evidence="1" key="1">
    <citation type="submission" date="2021-06" db="EMBL/GenBank/DDBJ databases">
        <authorList>
            <person name="Kallberg Y."/>
            <person name="Tangrot J."/>
            <person name="Rosling A."/>
        </authorList>
    </citation>
    <scope>NUCLEOTIDE SEQUENCE</scope>
    <source>
        <strain evidence="1">MA461A</strain>
    </source>
</reference>
<evidence type="ECO:0000313" key="2">
    <source>
        <dbReference type="Proteomes" id="UP000789920"/>
    </source>
</evidence>
<comment type="caution">
    <text evidence="1">The sequence shown here is derived from an EMBL/GenBank/DDBJ whole genome shotgun (WGS) entry which is preliminary data.</text>
</comment>
<sequence length="202" mass="22628">MSNSNTQQPFSCETDDFEPSELGTKEYWESRYDQENKIFKDIGDIAILDVGCGNGHLLMKLASHNFTNLFGIDYSSNAIKLANDVSRSRGFYNVISYRVADLFSEDVLRIINDTDGSDNVQKFDFILDKGTFDAISLSSQRTSTNQLLSDIYSTKILSLLNQNGYFLITSCNFTKDELIEKFNGGKCDILINGDDAEAENLG</sequence>